<feature type="compositionally biased region" description="Low complexity" evidence="1">
    <location>
        <begin position="193"/>
        <end position="204"/>
    </location>
</feature>
<organism evidence="2 3">
    <name type="scientific">Rhizoctonia solani AG-3 Rhs1AP</name>
    <dbReference type="NCBI Taxonomy" id="1086054"/>
    <lineage>
        <taxon>Eukaryota</taxon>
        <taxon>Fungi</taxon>
        <taxon>Dikarya</taxon>
        <taxon>Basidiomycota</taxon>
        <taxon>Agaricomycotina</taxon>
        <taxon>Agaricomycetes</taxon>
        <taxon>Cantharellales</taxon>
        <taxon>Ceratobasidiaceae</taxon>
        <taxon>Rhizoctonia</taxon>
    </lineage>
</organism>
<feature type="compositionally biased region" description="Basic and acidic residues" evidence="1">
    <location>
        <begin position="117"/>
        <end position="136"/>
    </location>
</feature>
<feature type="compositionally biased region" description="Acidic residues" evidence="1">
    <location>
        <begin position="63"/>
        <end position="85"/>
    </location>
</feature>
<proteinExistence type="predicted"/>
<protein>
    <submittedName>
        <fullName evidence="2">Uncharacterized protein</fullName>
    </submittedName>
</protein>
<feature type="compositionally biased region" description="Polar residues" evidence="1">
    <location>
        <begin position="166"/>
        <end position="177"/>
    </location>
</feature>
<accession>A0A0A1ULV2</accession>
<feature type="region of interest" description="Disordered" evidence="1">
    <location>
        <begin position="1"/>
        <end position="136"/>
    </location>
</feature>
<evidence type="ECO:0000313" key="2">
    <source>
        <dbReference type="EMBL" id="EUC59511.1"/>
    </source>
</evidence>
<feature type="non-terminal residue" evidence="2">
    <location>
        <position position="210"/>
    </location>
</feature>
<sequence length="210" mass="23457">MPNFKPYSNPEGKGQRIDWVNRKPRSRIGQWIDDTIENSVGPSRQYDYAPGRHWDTSYLNSEDGGEEEEEEEGEEEEGEEEEEESNSSSGSKPRNDPLNPNHDIEAIGAAPRSKRKLVPDMKPEVRPAKRMKLGDAKRLPLPAPLYLKRPRPLCRNIPLPPGMLPLSSTPSVSQNQLAPPANHLMQPPANTLPPANHSPNPASPFAQSEY</sequence>
<name>A0A0A1ULV2_9AGAM</name>
<dbReference type="Proteomes" id="UP000030108">
    <property type="component" value="Unassembled WGS sequence"/>
</dbReference>
<dbReference type="EMBL" id="JATN01000321">
    <property type="protein sequence ID" value="EUC59511.1"/>
    <property type="molecule type" value="Genomic_DNA"/>
</dbReference>
<evidence type="ECO:0000256" key="1">
    <source>
        <dbReference type="SAM" id="MobiDB-lite"/>
    </source>
</evidence>
<reference evidence="3" key="1">
    <citation type="journal article" date="2014" name="Genome Announc.">
        <title>Draft genome sequence of the plant-pathogenic soil fungus Rhizoctonia solani anastomosis group 3 strain Rhs1AP.</title>
        <authorList>
            <person name="Cubeta M.A."/>
            <person name="Thomas E."/>
            <person name="Dean R.A."/>
            <person name="Jabaji S."/>
            <person name="Neate S.M."/>
            <person name="Tavantzis S."/>
            <person name="Toda T."/>
            <person name="Vilgalys R."/>
            <person name="Bharathan N."/>
            <person name="Fedorova-Abrams N."/>
            <person name="Pakala S.B."/>
            <person name="Pakala S.M."/>
            <person name="Zafar N."/>
            <person name="Joardar V."/>
            <person name="Losada L."/>
            <person name="Nierman W.C."/>
        </authorList>
    </citation>
    <scope>NUCLEOTIDE SEQUENCE [LARGE SCALE GENOMIC DNA]</scope>
    <source>
        <strain evidence="3">AG-3</strain>
    </source>
</reference>
<comment type="caution">
    <text evidence="2">The sequence shown here is derived from an EMBL/GenBank/DDBJ whole genome shotgun (WGS) entry which is preliminary data.</text>
</comment>
<dbReference type="AlphaFoldDB" id="A0A0A1ULV2"/>
<evidence type="ECO:0000313" key="3">
    <source>
        <dbReference type="Proteomes" id="UP000030108"/>
    </source>
</evidence>
<feature type="region of interest" description="Disordered" evidence="1">
    <location>
        <begin position="165"/>
        <end position="210"/>
    </location>
</feature>
<gene>
    <name evidence="2" type="ORF">RSOL_315700</name>
</gene>